<keyword evidence="4 8" id="KW-1003">Cell membrane</keyword>
<evidence type="ECO:0000256" key="8">
    <source>
        <dbReference type="RuleBase" id="RU363041"/>
    </source>
</evidence>
<evidence type="ECO:0000313" key="10">
    <source>
        <dbReference type="Proteomes" id="UP000711614"/>
    </source>
</evidence>
<feature type="transmembrane region" description="Helical" evidence="8">
    <location>
        <begin position="165"/>
        <end position="183"/>
    </location>
</feature>
<proteinExistence type="inferred from homology"/>
<evidence type="ECO:0000256" key="6">
    <source>
        <dbReference type="ARBA" id="ARBA00022989"/>
    </source>
</evidence>
<feature type="transmembrane region" description="Helical" evidence="8">
    <location>
        <begin position="224"/>
        <end position="246"/>
    </location>
</feature>
<comment type="subcellular location">
    <subcellularLocation>
        <location evidence="1 8">Cell membrane</location>
        <topology evidence="1 8">Multi-pass membrane protein</topology>
    </subcellularLocation>
</comment>
<evidence type="ECO:0000256" key="4">
    <source>
        <dbReference type="ARBA" id="ARBA00022475"/>
    </source>
</evidence>
<feature type="transmembrane region" description="Helical" evidence="8">
    <location>
        <begin position="195"/>
        <end position="218"/>
    </location>
</feature>
<evidence type="ECO:0000256" key="5">
    <source>
        <dbReference type="ARBA" id="ARBA00022692"/>
    </source>
</evidence>
<feature type="transmembrane region" description="Helical" evidence="8">
    <location>
        <begin position="126"/>
        <end position="153"/>
    </location>
</feature>
<organism evidence="9 10">
    <name type="scientific">Arthrobacter stackebrandtii</name>
    <dbReference type="NCBI Taxonomy" id="272161"/>
    <lineage>
        <taxon>Bacteria</taxon>
        <taxon>Bacillati</taxon>
        <taxon>Actinomycetota</taxon>
        <taxon>Actinomycetes</taxon>
        <taxon>Micrococcales</taxon>
        <taxon>Micrococcaceae</taxon>
        <taxon>Arthrobacter</taxon>
    </lineage>
</organism>
<evidence type="ECO:0000256" key="2">
    <source>
        <dbReference type="ARBA" id="ARBA00009142"/>
    </source>
</evidence>
<evidence type="ECO:0000313" key="9">
    <source>
        <dbReference type="EMBL" id="MBP2415015.1"/>
    </source>
</evidence>
<comment type="caution">
    <text evidence="9">The sequence shown here is derived from an EMBL/GenBank/DDBJ whole genome shotgun (WGS) entry which is preliminary data.</text>
</comment>
<comment type="similarity">
    <text evidence="2 8">Belongs to the 4-toluene sulfonate uptake permease (TSUP) (TC 2.A.102) family.</text>
</comment>
<dbReference type="EMBL" id="JAGIOI010000001">
    <property type="protein sequence ID" value="MBP2415015.1"/>
    <property type="molecule type" value="Genomic_DNA"/>
</dbReference>
<dbReference type="PANTHER" id="PTHR30269">
    <property type="entry name" value="TRANSMEMBRANE PROTEIN YFCA"/>
    <property type="match status" value="1"/>
</dbReference>
<keyword evidence="3" id="KW-0813">Transport</keyword>
<sequence length="247" mass="25487">MAVVVLLLLAIFVGAAMQRLTGMGFALVAAPFVVLLMGPVTGIVLVNICGVAASLLVLFRVFRYVDWKKFFILASAAVVGVVPGAVIVKYVPGAWLQVGVGLIVLASLTVSLRMKSFPPEPGVKPMLVAGAASGIMNTTAGVGGPAMSVYAVASKWEQRSFAATMQPYFLTIGVASVAAKYVASPSSMPVMDVWEWTGVCAAIVAGLVAGEVMARWITPNKARVLMVVLAYGGATAATIRGIAVLAG</sequence>
<dbReference type="Proteomes" id="UP000711614">
    <property type="component" value="Unassembled WGS sequence"/>
</dbReference>
<dbReference type="Pfam" id="PF01925">
    <property type="entry name" value="TauE"/>
    <property type="match status" value="1"/>
</dbReference>
<dbReference type="PANTHER" id="PTHR30269:SF37">
    <property type="entry name" value="MEMBRANE TRANSPORTER PROTEIN"/>
    <property type="match status" value="1"/>
</dbReference>
<gene>
    <name evidence="9" type="ORF">JOF48_003814</name>
</gene>
<keyword evidence="6 8" id="KW-1133">Transmembrane helix</keyword>
<evidence type="ECO:0000256" key="7">
    <source>
        <dbReference type="ARBA" id="ARBA00023136"/>
    </source>
</evidence>
<feature type="transmembrane region" description="Helical" evidence="8">
    <location>
        <begin position="70"/>
        <end position="88"/>
    </location>
</feature>
<name>A0ABS4Z1V9_9MICC</name>
<feature type="transmembrane region" description="Helical" evidence="8">
    <location>
        <begin position="28"/>
        <end position="58"/>
    </location>
</feature>
<keyword evidence="10" id="KW-1185">Reference proteome</keyword>
<keyword evidence="5 8" id="KW-0812">Transmembrane</keyword>
<feature type="transmembrane region" description="Helical" evidence="8">
    <location>
        <begin position="94"/>
        <end position="114"/>
    </location>
</feature>
<protein>
    <recommendedName>
        <fullName evidence="8">Probable membrane transporter protein</fullName>
    </recommendedName>
</protein>
<accession>A0ABS4Z1V9</accession>
<dbReference type="InterPro" id="IPR052017">
    <property type="entry name" value="TSUP"/>
</dbReference>
<keyword evidence="7 8" id="KW-0472">Membrane</keyword>
<evidence type="ECO:0000256" key="3">
    <source>
        <dbReference type="ARBA" id="ARBA00022448"/>
    </source>
</evidence>
<reference evidence="9 10" key="1">
    <citation type="submission" date="2021-03" db="EMBL/GenBank/DDBJ databases">
        <title>Sequencing the genomes of 1000 actinobacteria strains.</title>
        <authorList>
            <person name="Klenk H.-P."/>
        </authorList>
    </citation>
    <scope>NUCLEOTIDE SEQUENCE [LARGE SCALE GENOMIC DNA]</scope>
    <source>
        <strain evidence="9 10">DSM 16005</strain>
    </source>
</reference>
<dbReference type="InterPro" id="IPR002781">
    <property type="entry name" value="TM_pro_TauE-like"/>
</dbReference>
<evidence type="ECO:0000256" key="1">
    <source>
        <dbReference type="ARBA" id="ARBA00004651"/>
    </source>
</evidence>
<dbReference type="RefSeq" id="WP_342591312.1">
    <property type="nucleotide sequence ID" value="NZ_JAGIOI010000001.1"/>
</dbReference>